<feature type="region of interest" description="Disordered" evidence="1">
    <location>
        <begin position="1"/>
        <end position="86"/>
    </location>
</feature>
<dbReference type="EMBL" id="CABFNQ020000673">
    <property type="protein sequence ID" value="CAH0021968.1"/>
    <property type="molecule type" value="Genomic_DNA"/>
</dbReference>
<organism evidence="2 3">
    <name type="scientific">Clonostachys rhizophaga</name>
    <dbReference type="NCBI Taxonomy" id="160324"/>
    <lineage>
        <taxon>Eukaryota</taxon>
        <taxon>Fungi</taxon>
        <taxon>Dikarya</taxon>
        <taxon>Ascomycota</taxon>
        <taxon>Pezizomycotina</taxon>
        <taxon>Sordariomycetes</taxon>
        <taxon>Hypocreomycetidae</taxon>
        <taxon>Hypocreales</taxon>
        <taxon>Bionectriaceae</taxon>
        <taxon>Clonostachys</taxon>
    </lineage>
</organism>
<gene>
    <name evidence="2" type="ORF">CRHIZ90672A_00006075</name>
</gene>
<evidence type="ECO:0000313" key="3">
    <source>
        <dbReference type="Proteomes" id="UP000696573"/>
    </source>
</evidence>
<sequence length="86" mass="9894">MEFYRHYPPSNREPVQPTKQQTVDTTLQATDNRPNGQRRENNFDPGGLGRKFAAGQWKRRENTYCPGGHGRKVTAGDWAFSPSWRS</sequence>
<evidence type="ECO:0000313" key="2">
    <source>
        <dbReference type="EMBL" id="CAH0021968.1"/>
    </source>
</evidence>
<keyword evidence="3" id="KW-1185">Reference proteome</keyword>
<proteinExistence type="predicted"/>
<evidence type="ECO:0000256" key="1">
    <source>
        <dbReference type="SAM" id="MobiDB-lite"/>
    </source>
</evidence>
<dbReference type="AlphaFoldDB" id="A0A9N9YI27"/>
<feature type="compositionally biased region" description="Polar residues" evidence="1">
    <location>
        <begin position="17"/>
        <end position="35"/>
    </location>
</feature>
<accession>A0A9N9YI27</accession>
<reference evidence="2" key="1">
    <citation type="submission" date="2021-10" db="EMBL/GenBank/DDBJ databases">
        <authorList>
            <person name="Piombo E."/>
        </authorList>
    </citation>
    <scope>NUCLEOTIDE SEQUENCE</scope>
</reference>
<name>A0A9N9YI27_9HYPO</name>
<dbReference type="Proteomes" id="UP000696573">
    <property type="component" value="Unassembled WGS sequence"/>
</dbReference>
<comment type="caution">
    <text evidence="2">The sequence shown here is derived from an EMBL/GenBank/DDBJ whole genome shotgun (WGS) entry which is preliminary data.</text>
</comment>
<protein>
    <submittedName>
        <fullName evidence="2">Uncharacterized protein</fullName>
    </submittedName>
</protein>